<accession>A0A914DJ66</accession>
<protein>
    <submittedName>
        <fullName evidence="3">Uncharacterized protein</fullName>
    </submittedName>
</protein>
<sequence>MCREDVKNDINSPFSSKENQTENNLLPNPAIHIPMPIHCEPNFISTIIVNTSIQQHQQYPTLSRLLIFL</sequence>
<evidence type="ECO:0000313" key="2">
    <source>
        <dbReference type="Proteomes" id="UP000887540"/>
    </source>
</evidence>
<feature type="region of interest" description="Disordered" evidence="1">
    <location>
        <begin position="1"/>
        <end position="26"/>
    </location>
</feature>
<evidence type="ECO:0000256" key="1">
    <source>
        <dbReference type="SAM" id="MobiDB-lite"/>
    </source>
</evidence>
<organism evidence="2 3">
    <name type="scientific">Acrobeloides nanus</name>
    <dbReference type="NCBI Taxonomy" id="290746"/>
    <lineage>
        <taxon>Eukaryota</taxon>
        <taxon>Metazoa</taxon>
        <taxon>Ecdysozoa</taxon>
        <taxon>Nematoda</taxon>
        <taxon>Chromadorea</taxon>
        <taxon>Rhabditida</taxon>
        <taxon>Tylenchina</taxon>
        <taxon>Cephalobomorpha</taxon>
        <taxon>Cephaloboidea</taxon>
        <taxon>Cephalobidae</taxon>
        <taxon>Acrobeloides</taxon>
    </lineage>
</organism>
<proteinExistence type="predicted"/>
<feature type="compositionally biased region" description="Polar residues" evidence="1">
    <location>
        <begin position="9"/>
        <end position="26"/>
    </location>
</feature>
<reference evidence="3" key="1">
    <citation type="submission" date="2022-11" db="UniProtKB">
        <authorList>
            <consortium name="WormBaseParasite"/>
        </authorList>
    </citation>
    <scope>IDENTIFICATION</scope>
</reference>
<dbReference type="WBParaSite" id="ACRNAN_scaffold2618.g12822.t1">
    <property type="protein sequence ID" value="ACRNAN_scaffold2618.g12822.t1"/>
    <property type="gene ID" value="ACRNAN_scaffold2618.g12822"/>
</dbReference>
<evidence type="ECO:0000313" key="3">
    <source>
        <dbReference type="WBParaSite" id="ACRNAN_scaffold2618.g12822.t1"/>
    </source>
</evidence>
<dbReference type="AlphaFoldDB" id="A0A914DJ66"/>
<dbReference type="Proteomes" id="UP000887540">
    <property type="component" value="Unplaced"/>
</dbReference>
<name>A0A914DJ66_9BILA</name>
<keyword evidence="2" id="KW-1185">Reference proteome</keyword>